<sequence>MAKAVQGHRRFEGFRKTINPDRLNFVRLVDLLDEGAISWEDYTTEVKRLHSNRIGEPYLREAGETPRLEENFYANPYPGCICNRSQGQIISSLQLDRRPSPRAASQR</sequence>
<organism evidence="1 2">
    <name type="scientific">Ilex paraguariensis</name>
    <name type="common">yerba mate</name>
    <dbReference type="NCBI Taxonomy" id="185542"/>
    <lineage>
        <taxon>Eukaryota</taxon>
        <taxon>Viridiplantae</taxon>
        <taxon>Streptophyta</taxon>
        <taxon>Embryophyta</taxon>
        <taxon>Tracheophyta</taxon>
        <taxon>Spermatophyta</taxon>
        <taxon>Magnoliopsida</taxon>
        <taxon>eudicotyledons</taxon>
        <taxon>Gunneridae</taxon>
        <taxon>Pentapetalae</taxon>
        <taxon>asterids</taxon>
        <taxon>campanulids</taxon>
        <taxon>Aquifoliales</taxon>
        <taxon>Aquifoliaceae</taxon>
        <taxon>Ilex</taxon>
    </lineage>
</organism>
<keyword evidence="2" id="KW-1185">Reference proteome</keyword>
<dbReference type="AlphaFoldDB" id="A0ABC8SMG5"/>
<dbReference type="Proteomes" id="UP001642360">
    <property type="component" value="Unassembled WGS sequence"/>
</dbReference>
<dbReference type="EMBL" id="CAUOFW020003156">
    <property type="protein sequence ID" value="CAK9158315.1"/>
    <property type="molecule type" value="Genomic_DNA"/>
</dbReference>
<accession>A0ABC8SMG5</accession>
<dbReference type="PANTHER" id="PTHR31741">
    <property type="entry name" value="OS02G0726500 PROTEIN-RELATED"/>
    <property type="match status" value="1"/>
</dbReference>
<protein>
    <submittedName>
        <fullName evidence="1">Uncharacterized protein</fullName>
    </submittedName>
</protein>
<evidence type="ECO:0000313" key="2">
    <source>
        <dbReference type="Proteomes" id="UP001642360"/>
    </source>
</evidence>
<comment type="caution">
    <text evidence="1">The sequence shown here is derived from an EMBL/GenBank/DDBJ whole genome shotgun (WGS) entry which is preliminary data.</text>
</comment>
<name>A0ABC8SMG5_9AQUA</name>
<dbReference type="PANTHER" id="PTHR31741:SF4">
    <property type="entry name" value="O-FUCOSYLTRANSFERASE 28"/>
    <property type="match status" value="1"/>
</dbReference>
<reference evidence="1 2" key="1">
    <citation type="submission" date="2024-02" db="EMBL/GenBank/DDBJ databases">
        <authorList>
            <person name="Vignale AGUSTIN F."/>
            <person name="Sosa J E."/>
            <person name="Modenutti C."/>
        </authorList>
    </citation>
    <scope>NUCLEOTIDE SEQUENCE [LARGE SCALE GENOMIC DNA]</scope>
</reference>
<proteinExistence type="predicted"/>
<gene>
    <name evidence="1" type="ORF">ILEXP_LOCUS26934</name>
</gene>
<evidence type="ECO:0000313" key="1">
    <source>
        <dbReference type="EMBL" id="CAK9158315.1"/>
    </source>
</evidence>